<evidence type="ECO:0000313" key="3">
    <source>
        <dbReference type="Proteomes" id="UP001262754"/>
    </source>
</evidence>
<dbReference type="Pfam" id="PF02620">
    <property type="entry name" value="YceD"/>
    <property type="match status" value="1"/>
</dbReference>
<evidence type="ECO:0000313" key="2">
    <source>
        <dbReference type="EMBL" id="MDR6529608.1"/>
    </source>
</evidence>
<comment type="caution">
    <text evidence="2">The sequence shown here is derived from an EMBL/GenBank/DDBJ whole genome shotgun (WGS) entry which is preliminary data.</text>
</comment>
<protein>
    <recommendedName>
        <fullName evidence="4">DNA-binding protein</fullName>
    </recommendedName>
</protein>
<sequence>MAEGVIDPWPSVVALGRVSRGGVDLRFEPDEGARREIARTLGLVALESLTAEIFLRPWMDGAEVSGLIRARVTQVCGVSADEFEEPIESRFSVHVLPADSEYAPQDEESGGELGIDPDGDDPPDVLEGETIDVSGYVIEHLALELDPFPRKPGAVFQPPAEPVDLSPFAALKKLKSDPNAGGEGA</sequence>
<dbReference type="EMBL" id="JAVDRL010000001">
    <property type="protein sequence ID" value="MDR6529608.1"/>
    <property type="molecule type" value="Genomic_DNA"/>
</dbReference>
<feature type="region of interest" description="Disordered" evidence="1">
    <location>
        <begin position="102"/>
        <end position="128"/>
    </location>
</feature>
<dbReference type="InterPro" id="IPR003772">
    <property type="entry name" value="YceD"/>
</dbReference>
<evidence type="ECO:0000256" key="1">
    <source>
        <dbReference type="SAM" id="MobiDB-lite"/>
    </source>
</evidence>
<dbReference type="Proteomes" id="UP001262754">
    <property type="component" value="Unassembled WGS sequence"/>
</dbReference>
<proteinExistence type="predicted"/>
<name>A0ABU1MTT4_9CAUL</name>
<organism evidence="2 3">
    <name type="scientific">Caulobacter rhizosphaerae</name>
    <dbReference type="NCBI Taxonomy" id="2010972"/>
    <lineage>
        <taxon>Bacteria</taxon>
        <taxon>Pseudomonadati</taxon>
        <taxon>Pseudomonadota</taxon>
        <taxon>Alphaproteobacteria</taxon>
        <taxon>Caulobacterales</taxon>
        <taxon>Caulobacteraceae</taxon>
        <taxon>Caulobacter</taxon>
    </lineage>
</organism>
<reference evidence="2 3" key="1">
    <citation type="submission" date="2023-07" db="EMBL/GenBank/DDBJ databases">
        <title>Sorghum-associated microbial communities from plants grown in Nebraska, USA.</title>
        <authorList>
            <person name="Schachtman D."/>
        </authorList>
    </citation>
    <scope>NUCLEOTIDE SEQUENCE [LARGE SCALE GENOMIC DNA]</scope>
    <source>
        <strain evidence="2 3">DS2154</strain>
    </source>
</reference>
<keyword evidence="3" id="KW-1185">Reference proteome</keyword>
<gene>
    <name evidence="2" type="ORF">J2800_000323</name>
</gene>
<evidence type="ECO:0008006" key="4">
    <source>
        <dbReference type="Google" id="ProtNLM"/>
    </source>
</evidence>
<dbReference type="RefSeq" id="WP_056760007.1">
    <property type="nucleotide sequence ID" value="NZ_BMLD01000005.1"/>
</dbReference>
<feature type="compositionally biased region" description="Acidic residues" evidence="1">
    <location>
        <begin position="104"/>
        <end position="128"/>
    </location>
</feature>
<accession>A0ABU1MTT4</accession>